<evidence type="ECO:0008006" key="4">
    <source>
        <dbReference type="Google" id="ProtNLM"/>
    </source>
</evidence>
<feature type="chain" id="PRO_5038860566" description="DUF1236 domain-containing protein" evidence="1">
    <location>
        <begin position="22"/>
        <end position="101"/>
    </location>
</feature>
<name>A0A124EPH1_9MYCO</name>
<comment type="caution">
    <text evidence="2">The sequence shown here is derived from an EMBL/GenBank/DDBJ whole genome shotgun (WGS) entry which is preliminary data.</text>
</comment>
<feature type="signal peptide" evidence="1">
    <location>
        <begin position="1"/>
        <end position="21"/>
    </location>
</feature>
<organism evidence="2 3">
    <name type="scientific">Mycobacterium lehmannii</name>
    <dbReference type="NCBI Taxonomy" id="2048550"/>
    <lineage>
        <taxon>Bacteria</taxon>
        <taxon>Bacillati</taxon>
        <taxon>Actinomycetota</taxon>
        <taxon>Actinomycetes</taxon>
        <taxon>Mycobacteriales</taxon>
        <taxon>Mycobacteriaceae</taxon>
        <taxon>Mycobacterium</taxon>
    </lineage>
</organism>
<evidence type="ECO:0000256" key="1">
    <source>
        <dbReference type="SAM" id="SignalP"/>
    </source>
</evidence>
<evidence type="ECO:0000313" key="3">
    <source>
        <dbReference type="Proteomes" id="UP000053707"/>
    </source>
</evidence>
<dbReference type="RefSeq" id="WP_064396432.1">
    <property type="nucleotide sequence ID" value="NZ_LQIR01000020.1"/>
</dbReference>
<protein>
    <recommendedName>
        <fullName evidence="4">DUF1236 domain-containing protein</fullName>
    </recommendedName>
</protein>
<dbReference type="Proteomes" id="UP000053707">
    <property type="component" value="Unassembled WGS sequence"/>
</dbReference>
<dbReference type="AlphaFoldDB" id="A0A124EPH1"/>
<dbReference type="EMBL" id="LQIR01000020">
    <property type="protein sequence ID" value="KUI15464.1"/>
    <property type="molecule type" value="Genomic_DNA"/>
</dbReference>
<proteinExistence type="predicted"/>
<accession>A0A124EPH1</accession>
<sequence>MKKIGIAAVASGLATALIGLAAPVAAAPSGAQNAQDTINQLKSEGYRVVVTQVGTAPLSEAEVVAVREGPTFTRIDAGSPVIGSSHNFITHQDRLVYVDVK</sequence>
<reference evidence="2 3" key="1">
    <citation type="submission" date="2016-01" db="EMBL/GenBank/DDBJ databases">
        <authorList>
            <consortium name="TB Trials Study Group"/>
            <person name="Sutton G."/>
            <person name="Brinkac L."/>
            <person name="Sanka R."/>
            <person name="Adams M."/>
            <person name="Lau E.L."/>
            <person name="Macaden R."/>
            <person name="Grewal H.M.S."/>
        </authorList>
    </citation>
    <scope>NUCLEOTIDE SEQUENCE [LARGE SCALE GENOMIC DNA]</scope>
    <source>
        <strain evidence="2 3">IS-1744</strain>
    </source>
</reference>
<keyword evidence="1" id="KW-0732">Signal</keyword>
<gene>
    <name evidence="2" type="ORF">AU192_21370</name>
</gene>
<keyword evidence="3" id="KW-1185">Reference proteome</keyword>
<evidence type="ECO:0000313" key="2">
    <source>
        <dbReference type="EMBL" id="KUI15464.1"/>
    </source>
</evidence>